<feature type="region of interest" description="Disordered" evidence="1">
    <location>
        <begin position="304"/>
        <end position="336"/>
    </location>
</feature>
<gene>
    <name evidence="2" type="ORF">GQ55_9G340500</name>
</gene>
<dbReference type="AlphaFoldDB" id="A0A2T7C8E1"/>
<reference evidence="2 3" key="1">
    <citation type="submission" date="2018-04" db="EMBL/GenBank/DDBJ databases">
        <title>WGS assembly of Panicum hallii var. hallii HAL2.</title>
        <authorList>
            <person name="Lovell J."/>
            <person name="Jenkins J."/>
            <person name="Lowry D."/>
            <person name="Mamidi S."/>
            <person name="Sreedasyam A."/>
            <person name="Weng X."/>
            <person name="Barry K."/>
            <person name="Bonette J."/>
            <person name="Campitelli B."/>
            <person name="Daum C."/>
            <person name="Gordon S."/>
            <person name="Gould B."/>
            <person name="Lipzen A."/>
            <person name="MacQueen A."/>
            <person name="Palacio-Mejia J."/>
            <person name="Plott C."/>
            <person name="Shakirov E."/>
            <person name="Shu S."/>
            <person name="Yoshinaga Y."/>
            <person name="Zane M."/>
            <person name="Rokhsar D."/>
            <person name="Grimwood J."/>
            <person name="Schmutz J."/>
            <person name="Juenger T."/>
        </authorList>
    </citation>
    <scope>NUCLEOTIDE SEQUENCE [LARGE SCALE GENOMIC DNA]</scope>
    <source>
        <strain evidence="3">cv. HAL2</strain>
    </source>
</reference>
<feature type="compositionally biased region" description="Pro residues" evidence="1">
    <location>
        <begin position="25"/>
        <end position="34"/>
    </location>
</feature>
<evidence type="ECO:0000313" key="2">
    <source>
        <dbReference type="EMBL" id="PUZ39610.1"/>
    </source>
</evidence>
<keyword evidence="3" id="KW-1185">Reference proteome</keyword>
<dbReference type="EMBL" id="CM009757">
    <property type="protein sequence ID" value="PUZ39610.1"/>
    <property type="molecule type" value="Genomic_DNA"/>
</dbReference>
<dbReference type="Gramene" id="PUZ39610">
    <property type="protein sequence ID" value="PUZ39610"/>
    <property type="gene ID" value="GQ55_9G340500"/>
</dbReference>
<evidence type="ECO:0000313" key="3">
    <source>
        <dbReference type="Proteomes" id="UP000244336"/>
    </source>
</evidence>
<sequence length="336" mass="36936">MGMLHRPPTSDAALGGPPLTGDGRPSPPPPPAVPPLRANKDARGPQGGCPLGARLQGRPPLGAAHGLWPPPALRCPPASPRAPSPLAAPPFRCSLMHPLEIPEGINENNACKVVVDVSSFSTIEDGRSVYRKGRPLEWWVDSEEYSIIDMEKDVSEHFSWATNQEANFWFTDHNGQTSRLATDHQLLALLQASKVVKFVMTVDRCIEVTMTEMEDQSQVINGDVQVQGISEANEMFDSNRGAIVEYQGKQWAKDPEPGVTAAGPARVEREEQEHYMEHGFDPEGDDPIGADEEWRYFKKQERVVEGGSNEKVQQQQEGSRVEKKGMVFEGTDPDGI</sequence>
<evidence type="ECO:0000256" key="1">
    <source>
        <dbReference type="SAM" id="MobiDB-lite"/>
    </source>
</evidence>
<dbReference type="OrthoDB" id="689777at2759"/>
<name>A0A2T7C8E1_9POAL</name>
<proteinExistence type="predicted"/>
<organism evidence="2 3">
    <name type="scientific">Panicum hallii var. hallii</name>
    <dbReference type="NCBI Taxonomy" id="1504633"/>
    <lineage>
        <taxon>Eukaryota</taxon>
        <taxon>Viridiplantae</taxon>
        <taxon>Streptophyta</taxon>
        <taxon>Embryophyta</taxon>
        <taxon>Tracheophyta</taxon>
        <taxon>Spermatophyta</taxon>
        <taxon>Magnoliopsida</taxon>
        <taxon>Liliopsida</taxon>
        <taxon>Poales</taxon>
        <taxon>Poaceae</taxon>
        <taxon>PACMAD clade</taxon>
        <taxon>Panicoideae</taxon>
        <taxon>Panicodae</taxon>
        <taxon>Paniceae</taxon>
        <taxon>Panicinae</taxon>
        <taxon>Panicum</taxon>
        <taxon>Panicum sect. Panicum</taxon>
    </lineage>
</organism>
<accession>A0A2T7C8E1</accession>
<protein>
    <submittedName>
        <fullName evidence="2">Uncharacterized protein</fullName>
    </submittedName>
</protein>
<dbReference type="Proteomes" id="UP000244336">
    <property type="component" value="Chromosome 9"/>
</dbReference>
<feature type="region of interest" description="Disordered" evidence="1">
    <location>
        <begin position="1"/>
        <end position="65"/>
    </location>
</feature>